<organism evidence="1 2">
    <name type="scientific">Massilicoli timonensis</name>
    <dbReference type="NCBI Taxonomy" id="2015901"/>
    <lineage>
        <taxon>Bacteria</taxon>
        <taxon>Bacillati</taxon>
        <taxon>Bacillota</taxon>
        <taxon>Erysipelotrichia</taxon>
        <taxon>Erysipelotrichales</taxon>
        <taxon>Erysipelotrichaceae</taxon>
        <taxon>Massilicoli</taxon>
    </lineage>
</organism>
<protein>
    <recommendedName>
        <fullName evidence="3">SIR2-like domain-containing protein</fullName>
    </recommendedName>
</protein>
<evidence type="ECO:0000313" key="1">
    <source>
        <dbReference type="EMBL" id="MCQ5120753.1"/>
    </source>
</evidence>
<dbReference type="Proteomes" id="UP001524435">
    <property type="component" value="Unassembled WGS sequence"/>
</dbReference>
<sequence>MKFNREEKRQTEIVMIVGNGFNHFVKNYVNNNNYHAQIIDKLKKSSQTSYQDKIFEKWLIHLRNLLNNYCNLLEPISVKASNVKGEYFLSELDSFCDVIHDTNSIIMDSIEKLIAIKIATDMNGDDKFPSKPVYTVRSIFKLYENSKYQGFYEKIDAKLKEYKRNMKIFTTNYDNFVDNVFTLKEENPENVIHIHGMYKDKDSIICCSPKKKKKKAKNKIAELEKYLDSSKTIILFGIGLDSDPHIVEALNKQKEKQFIIINDDPSEFVHSKLLDLKNYRFLENNELYLLSTDVPFINESHQLDTIVDTPEKLYDRLTAQLNL</sequence>
<dbReference type="InterPro" id="IPR029035">
    <property type="entry name" value="DHS-like_NAD/FAD-binding_dom"/>
</dbReference>
<keyword evidence="2" id="KW-1185">Reference proteome</keyword>
<accession>A0ABT1SHR1</accession>
<evidence type="ECO:0008006" key="3">
    <source>
        <dbReference type="Google" id="ProtNLM"/>
    </source>
</evidence>
<proteinExistence type="predicted"/>
<comment type="caution">
    <text evidence="1">The sequence shown here is derived from an EMBL/GenBank/DDBJ whole genome shotgun (WGS) entry which is preliminary data.</text>
</comment>
<evidence type="ECO:0000313" key="2">
    <source>
        <dbReference type="Proteomes" id="UP001524435"/>
    </source>
</evidence>
<dbReference type="EMBL" id="JANGCH010000001">
    <property type="protein sequence ID" value="MCQ5120753.1"/>
    <property type="molecule type" value="Genomic_DNA"/>
</dbReference>
<dbReference type="SUPFAM" id="SSF52467">
    <property type="entry name" value="DHS-like NAD/FAD-binding domain"/>
    <property type="match status" value="1"/>
</dbReference>
<reference evidence="1 2" key="1">
    <citation type="submission" date="2022-06" db="EMBL/GenBank/DDBJ databases">
        <title>Isolation of gut microbiota from human fecal samples.</title>
        <authorList>
            <person name="Pamer E.G."/>
            <person name="Barat B."/>
            <person name="Waligurski E."/>
            <person name="Medina S."/>
            <person name="Paddock L."/>
            <person name="Mostad J."/>
        </authorList>
    </citation>
    <scope>NUCLEOTIDE SEQUENCE [LARGE SCALE GENOMIC DNA]</scope>
    <source>
        <strain evidence="1 2">DFI.6.1</strain>
    </source>
</reference>
<dbReference type="RefSeq" id="WP_178200116.1">
    <property type="nucleotide sequence ID" value="NZ_CALVCM010000034.1"/>
</dbReference>
<name>A0ABT1SHR1_9FIRM</name>
<gene>
    <name evidence="1" type="ORF">NE663_00575</name>
</gene>